<reference evidence="1" key="1">
    <citation type="submission" date="2019-05" db="EMBL/GenBank/DDBJ databases">
        <title>The de novo reference genome and transcriptome assemblies of the wild tomato species Solanum chilense.</title>
        <authorList>
            <person name="Stam R."/>
            <person name="Nosenko T."/>
            <person name="Hoerger A.C."/>
            <person name="Stephan W."/>
            <person name="Seidel M.A."/>
            <person name="Kuhn J.M.M."/>
            <person name="Haberer G."/>
            <person name="Tellier A."/>
        </authorList>
    </citation>
    <scope>NUCLEOTIDE SEQUENCE</scope>
    <source>
        <tissue evidence="1">Mature leaves</tissue>
    </source>
</reference>
<proteinExistence type="predicted"/>
<sequence length="72" mass="8439">MPSCFLPFSVFLLHCHHRSARISDPILMTDDRQTKGVYWSSLDLGKSVYCTFYPHQLLGMIRRTFYVLPCLK</sequence>
<gene>
    <name evidence="1" type="ORF">EJD97_012823</name>
</gene>
<dbReference type="AlphaFoldDB" id="A0A6N2BFL2"/>
<evidence type="ECO:0000313" key="1">
    <source>
        <dbReference type="EMBL" id="TMW92590.1"/>
    </source>
</evidence>
<organism evidence="1">
    <name type="scientific">Solanum chilense</name>
    <name type="common">Tomato</name>
    <name type="synonym">Lycopersicon chilense</name>
    <dbReference type="NCBI Taxonomy" id="4083"/>
    <lineage>
        <taxon>Eukaryota</taxon>
        <taxon>Viridiplantae</taxon>
        <taxon>Streptophyta</taxon>
        <taxon>Embryophyta</taxon>
        <taxon>Tracheophyta</taxon>
        <taxon>Spermatophyta</taxon>
        <taxon>Magnoliopsida</taxon>
        <taxon>eudicotyledons</taxon>
        <taxon>Gunneridae</taxon>
        <taxon>Pentapetalae</taxon>
        <taxon>asterids</taxon>
        <taxon>lamiids</taxon>
        <taxon>Solanales</taxon>
        <taxon>Solanaceae</taxon>
        <taxon>Solanoideae</taxon>
        <taxon>Solaneae</taxon>
        <taxon>Solanum</taxon>
        <taxon>Solanum subgen. Lycopersicon</taxon>
    </lineage>
</organism>
<comment type="caution">
    <text evidence="1">The sequence shown here is derived from an EMBL/GenBank/DDBJ whole genome shotgun (WGS) entry which is preliminary data.</text>
</comment>
<protein>
    <submittedName>
        <fullName evidence="1">Uncharacterized protein</fullName>
    </submittedName>
</protein>
<dbReference type="EMBL" id="RXGB01003272">
    <property type="protein sequence ID" value="TMW92590.1"/>
    <property type="molecule type" value="Genomic_DNA"/>
</dbReference>
<name>A0A6N2BFL2_SOLCI</name>
<accession>A0A6N2BFL2</accession>